<dbReference type="RefSeq" id="WP_088074846.1">
    <property type="nucleotide sequence ID" value="NZ_JAHQCR010000088.1"/>
</dbReference>
<dbReference type="PANTHER" id="PTHR47478">
    <property type="match status" value="1"/>
</dbReference>
<dbReference type="SFLD" id="SFLDG01129">
    <property type="entry name" value="C1.5:_HAD__Beta-PGM__Phosphata"/>
    <property type="match status" value="1"/>
</dbReference>
<dbReference type="NCBIfam" id="TIGR01549">
    <property type="entry name" value="HAD-SF-IA-v1"/>
    <property type="match status" value="1"/>
</dbReference>
<dbReference type="InterPro" id="IPR036412">
    <property type="entry name" value="HAD-like_sf"/>
</dbReference>
<dbReference type="EMBL" id="JAHQCR010000088">
    <property type="protein sequence ID" value="MBU9724214.1"/>
    <property type="molecule type" value="Genomic_DNA"/>
</dbReference>
<keyword evidence="2" id="KW-1185">Reference proteome</keyword>
<sequence>MTWKGVCFDLDNTLFDHEMAFERAIHYCFSSISVRTVSFDEFFSVFKSNCDLYWSWLEKKKLSRREYQRKRFNETMKELGLPFGDELADQFHDLYYQVVAKYCEPYPGLQDLFSFLKKQGVKLGIVSNGKKGTQFGKIAHIGADKWIPEEYIIISGNVGYEKPNIHIFKIAENRLELSSQDFLYIGDSWEHDVVGPIDAGWQAVFLNTRGAKRTTDHSPFAECHELVEVKELLERKYKD</sequence>
<dbReference type="InterPro" id="IPR023198">
    <property type="entry name" value="PGP-like_dom2"/>
</dbReference>
<accession>A0ABS6K277</accession>
<dbReference type="InterPro" id="IPR023214">
    <property type="entry name" value="HAD_sf"/>
</dbReference>
<dbReference type="SUPFAM" id="SSF56784">
    <property type="entry name" value="HAD-like"/>
    <property type="match status" value="1"/>
</dbReference>
<dbReference type="Gene3D" id="1.10.150.240">
    <property type="entry name" value="Putative phosphatase, domain 2"/>
    <property type="match status" value="1"/>
</dbReference>
<dbReference type="SFLD" id="SFLDS00003">
    <property type="entry name" value="Haloacid_Dehalogenase"/>
    <property type="match status" value="1"/>
</dbReference>
<comment type="caution">
    <text evidence="1">The sequence shown here is derived from an EMBL/GenBank/DDBJ whole genome shotgun (WGS) entry which is preliminary data.</text>
</comment>
<proteinExistence type="predicted"/>
<dbReference type="Proteomes" id="UP000790580">
    <property type="component" value="Unassembled WGS sequence"/>
</dbReference>
<dbReference type="InterPro" id="IPR052550">
    <property type="entry name" value="Pyrimidine_5'-ntase_YjjG"/>
</dbReference>
<name>A0ABS6K277_9BACI</name>
<dbReference type="InterPro" id="IPR006439">
    <property type="entry name" value="HAD-SF_hydro_IA"/>
</dbReference>
<reference evidence="1 2" key="1">
    <citation type="submission" date="2021-06" db="EMBL/GenBank/DDBJ databases">
        <title>Bacillus sp. RD4P76, an endophyte from a halophyte.</title>
        <authorList>
            <person name="Sun J.-Q."/>
        </authorList>
    </citation>
    <scope>NUCLEOTIDE SEQUENCE [LARGE SCALE GENOMIC DNA]</scope>
    <source>
        <strain evidence="1 2">JCM 17098</strain>
    </source>
</reference>
<dbReference type="Pfam" id="PF00702">
    <property type="entry name" value="Hydrolase"/>
    <property type="match status" value="1"/>
</dbReference>
<dbReference type="GO" id="GO:0016787">
    <property type="term" value="F:hydrolase activity"/>
    <property type="evidence" value="ECO:0007669"/>
    <property type="project" value="UniProtKB-KW"/>
</dbReference>
<evidence type="ECO:0000313" key="2">
    <source>
        <dbReference type="Proteomes" id="UP000790580"/>
    </source>
</evidence>
<dbReference type="PANTHER" id="PTHR47478:SF1">
    <property type="entry name" value="PYRIMIDINE 5'-NUCLEOTIDASE YJJG"/>
    <property type="match status" value="1"/>
</dbReference>
<organism evidence="1 2">
    <name type="scientific">Evansella alkalicola</name>
    <dbReference type="NCBI Taxonomy" id="745819"/>
    <lineage>
        <taxon>Bacteria</taxon>
        <taxon>Bacillati</taxon>
        <taxon>Bacillota</taxon>
        <taxon>Bacilli</taxon>
        <taxon>Bacillales</taxon>
        <taxon>Bacillaceae</taxon>
        <taxon>Evansella</taxon>
    </lineage>
</organism>
<dbReference type="Gene3D" id="3.40.50.1000">
    <property type="entry name" value="HAD superfamily/HAD-like"/>
    <property type="match status" value="1"/>
</dbReference>
<evidence type="ECO:0000313" key="1">
    <source>
        <dbReference type="EMBL" id="MBU9724214.1"/>
    </source>
</evidence>
<protein>
    <submittedName>
        <fullName evidence="1">HAD family hydrolase</fullName>
    </submittedName>
</protein>
<keyword evidence="1" id="KW-0378">Hydrolase</keyword>
<dbReference type="PRINTS" id="PR00413">
    <property type="entry name" value="HADHALOGNASE"/>
</dbReference>
<gene>
    <name evidence="1" type="ORF">KS407_22585</name>
</gene>